<feature type="repeat" description="ANK" evidence="10">
    <location>
        <begin position="125"/>
        <end position="157"/>
    </location>
</feature>
<reference evidence="12" key="5">
    <citation type="submission" date="2025-09" db="UniProtKB">
        <authorList>
            <consortium name="Ensembl"/>
        </authorList>
    </citation>
    <scope>IDENTIFICATION</scope>
</reference>
<comment type="function">
    <text evidence="7">Required to prevent the misactivation of serine (Ser) with tRNA(Ala) by promoting the hydrolysis of Ser-mischarged tRNA(Ala), thereby playing a role in translational fidelity. Binds directly to the catalytic domain of AARS/AlaRS and captures Ser that is misactivated by AARS/AlaRS, preventing the charging of Ser adenylates to tRNA(Ala) and precluding Ser misincorporation in nascent peptides.</text>
</comment>
<dbReference type="STRING" id="7868.ENSCMIP00000026397"/>
<dbReference type="InterPro" id="IPR036770">
    <property type="entry name" value="Ankyrin_rpt-contain_sf"/>
</dbReference>
<evidence type="ECO:0000256" key="8">
    <source>
        <dbReference type="ARBA" id="ARBA00062703"/>
    </source>
</evidence>
<evidence type="ECO:0000256" key="10">
    <source>
        <dbReference type="PROSITE-ProRule" id="PRU00023"/>
    </source>
</evidence>
<sequence>MERNGTTSLLLRKAFREGCAKNRWPLLAQEGNLSLLREELGEGAGARERVANRHFGKSADTLLHHAARHGHAELLGYLVGELGMDPELPNTDYKRPLHEAASMGHPRCLRYLLATGAKVDSLKKADWTPLMMACARRNLEVIRDLIESGANPGLKNKDGWNSFHVACREGDPAIVRYLLEVSPGVWDTRSKISRTPLHTAGEGGCRFDPLFLLVCRCQYVPDARDSCGVTPFMDAMQNGHIDTAKLLLEKHKANVAVADKLGALSLHRASVTAQDVALCFLVRGQGVDVNQRATSMELTAVHYAAKEGHAGTIQTLLVLGADVHAKDAKGRSVASVSTSGQRCANRTHRLSPFQPGLTHRPDLEGQMSHWG</sequence>
<organism evidence="12 13">
    <name type="scientific">Callorhinchus milii</name>
    <name type="common">Ghost shark</name>
    <dbReference type="NCBI Taxonomy" id="7868"/>
    <lineage>
        <taxon>Eukaryota</taxon>
        <taxon>Metazoa</taxon>
        <taxon>Chordata</taxon>
        <taxon>Craniata</taxon>
        <taxon>Vertebrata</taxon>
        <taxon>Chondrichthyes</taxon>
        <taxon>Holocephali</taxon>
        <taxon>Chimaeriformes</taxon>
        <taxon>Callorhinchidae</taxon>
        <taxon>Callorhinchus</taxon>
    </lineage>
</organism>
<evidence type="ECO:0000256" key="7">
    <source>
        <dbReference type="ARBA" id="ARBA00053725"/>
    </source>
</evidence>
<evidence type="ECO:0000256" key="4">
    <source>
        <dbReference type="ARBA" id="ARBA00022737"/>
    </source>
</evidence>
<dbReference type="Proteomes" id="UP000314986">
    <property type="component" value="Unassembled WGS sequence"/>
</dbReference>
<feature type="compositionally biased region" description="Polar residues" evidence="11">
    <location>
        <begin position="334"/>
        <end position="344"/>
    </location>
</feature>
<dbReference type="Gene3D" id="1.25.40.20">
    <property type="entry name" value="Ankyrin repeat-containing domain"/>
    <property type="match status" value="2"/>
</dbReference>
<feature type="region of interest" description="Disordered" evidence="11">
    <location>
        <begin position="332"/>
        <end position="371"/>
    </location>
</feature>
<dbReference type="AlphaFoldDB" id="A0A4W3ICB7"/>
<dbReference type="PROSITE" id="PS50297">
    <property type="entry name" value="ANK_REP_REGION"/>
    <property type="match status" value="3"/>
</dbReference>
<dbReference type="PANTHER" id="PTHR24171">
    <property type="entry name" value="ANKYRIN REPEAT DOMAIN-CONTAINING PROTEIN 39-RELATED"/>
    <property type="match status" value="1"/>
</dbReference>
<dbReference type="FunFam" id="1.25.40.20:FF:000336">
    <property type="entry name" value="Ankyrin repeat domain-containing protein 16"/>
    <property type="match status" value="1"/>
</dbReference>
<feature type="repeat" description="ANK" evidence="10">
    <location>
        <begin position="92"/>
        <end position="124"/>
    </location>
</feature>
<keyword evidence="13" id="KW-1185">Reference proteome</keyword>
<dbReference type="Ensembl" id="ENSCMIT00000026827.1">
    <property type="protein sequence ID" value="ENSCMIP00000026397.1"/>
    <property type="gene ID" value="ENSCMIG00000011565.1"/>
</dbReference>
<dbReference type="PANTHER" id="PTHR24171:SF9">
    <property type="entry name" value="ANKYRIN REPEAT DOMAIN-CONTAINING PROTEIN 39"/>
    <property type="match status" value="1"/>
</dbReference>
<name>A0A4W3ICB7_CALMI</name>
<reference evidence="12" key="4">
    <citation type="submission" date="2025-08" db="UniProtKB">
        <authorList>
            <consortium name="Ensembl"/>
        </authorList>
    </citation>
    <scope>IDENTIFICATION</scope>
</reference>
<keyword evidence="3" id="KW-0963">Cytoplasm</keyword>
<evidence type="ECO:0000256" key="6">
    <source>
        <dbReference type="ARBA" id="ARBA00023242"/>
    </source>
</evidence>
<dbReference type="GO" id="GO:0005634">
    <property type="term" value="C:nucleus"/>
    <property type="evidence" value="ECO:0007669"/>
    <property type="project" value="UniProtKB-SubCell"/>
</dbReference>
<dbReference type="Pfam" id="PF13606">
    <property type="entry name" value="Ank_3"/>
    <property type="match status" value="1"/>
</dbReference>
<feature type="repeat" description="ANK" evidence="10">
    <location>
        <begin position="296"/>
        <end position="328"/>
    </location>
</feature>
<evidence type="ECO:0000256" key="9">
    <source>
        <dbReference type="ARBA" id="ARBA00067264"/>
    </source>
</evidence>
<dbReference type="GeneTree" id="ENSGT00940000153969"/>
<evidence type="ECO:0000256" key="5">
    <source>
        <dbReference type="ARBA" id="ARBA00023043"/>
    </source>
</evidence>
<evidence type="ECO:0000256" key="3">
    <source>
        <dbReference type="ARBA" id="ARBA00022490"/>
    </source>
</evidence>
<dbReference type="Pfam" id="PF12796">
    <property type="entry name" value="Ank_2"/>
    <property type="match status" value="2"/>
</dbReference>
<dbReference type="Pfam" id="PF00023">
    <property type="entry name" value="Ank"/>
    <property type="match status" value="1"/>
</dbReference>
<comment type="subcellular location">
    <subcellularLocation>
        <location evidence="2">Cytoplasm</location>
    </subcellularLocation>
    <subcellularLocation>
        <location evidence="1">Nucleus</location>
    </subcellularLocation>
</comment>
<dbReference type="GO" id="GO:0005737">
    <property type="term" value="C:cytoplasm"/>
    <property type="evidence" value="ECO:0007669"/>
    <property type="project" value="UniProtKB-SubCell"/>
</dbReference>
<protein>
    <recommendedName>
        <fullName evidence="9">Ankyrin repeat domain-containing protein 16</fullName>
    </recommendedName>
</protein>
<gene>
    <name evidence="12" type="primary">ankrd16</name>
</gene>
<accession>A0A4W3ICB7</accession>
<evidence type="ECO:0000256" key="2">
    <source>
        <dbReference type="ARBA" id="ARBA00004496"/>
    </source>
</evidence>
<comment type="subunit">
    <text evidence="8">Interacts with AARS; the interaction is direct.</text>
</comment>
<dbReference type="SMART" id="SM00248">
    <property type="entry name" value="ANK"/>
    <property type="match status" value="6"/>
</dbReference>
<evidence type="ECO:0000313" key="13">
    <source>
        <dbReference type="Proteomes" id="UP000314986"/>
    </source>
</evidence>
<dbReference type="InParanoid" id="A0A4W3ICB7"/>
<keyword evidence="5 10" id="KW-0040">ANK repeat</keyword>
<proteinExistence type="predicted"/>
<evidence type="ECO:0000313" key="12">
    <source>
        <dbReference type="Ensembl" id="ENSCMIP00000026397.1"/>
    </source>
</evidence>
<evidence type="ECO:0000256" key="1">
    <source>
        <dbReference type="ARBA" id="ARBA00004123"/>
    </source>
</evidence>
<reference evidence="13" key="2">
    <citation type="journal article" date="2007" name="PLoS Biol.">
        <title>Survey sequencing and comparative analysis of the elephant shark (Callorhinchus milii) genome.</title>
        <authorList>
            <person name="Venkatesh B."/>
            <person name="Kirkness E.F."/>
            <person name="Loh Y.H."/>
            <person name="Halpern A.L."/>
            <person name="Lee A.P."/>
            <person name="Johnson J."/>
            <person name="Dandona N."/>
            <person name="Viswanathan L.D."/>
            <person name="Tay A."/>
            <person name="Venter J.C."/>
            <person name="Strausberg R.L."/>
            <person name="Brenner S."/>
        </authorList>
    </citation>
    <scope>NUCLEOTIDE SEQUENCE [LARGE SCALE GENOMIC DNA]</scope>
</reference>
<dbReference type="SUPFAM" id="SSF48403">
    <property type="entry name" value="Ankyrin repeat"/>
    <property type="match status" value="2"/>
</dbReference>
<evidence type="ECO:0000256" key="11">
    <source>
        <dbReference type="SAM" id="MobiDB-lite"/>
    </source>
</evidence>
<keyword evidence="6" id="KW-0539">Nucleus</keyword>
<reference evidence="13" key="1">
    <citation type="journal article" date="2006" name="Science">
        <title>Ancient noncoding elements conserved in the human genome.</title>
        <authorList>
            <person name="Venkatesh B."/>
            <person name="Kirkness E.F."/>
            <person name="Loh Y.H."/>
            <person name="Halpern A.L."/>
            <person name="Lee A.P."/>
            <person name="Johnson J."/>
            <person name="Dandona N."/>
            <person name="Viswanathan L.D."/>
            <person name="Tay A."/>
            <person name="Venter J.C."/>
            <person name="Strausberg R.L."/>
            <person name="Brenner S."/>
        </authorList>
    </citation>
    <scope>NUCLEOTIDE SEQUENCE [LARGE SCALE GENOMIC DNA]</scope>
</reference>
<keyword evidence="4" id="KW-0677">Repeat</keyword>
<dbReference type="InterPro" id="IPR002110">
    <property type="entry name" value="Ankyrin_rpt"/>
</dbReference>
<dbReference type="PROSITE" id="PS50088">
    <property type="entry name" value="ANK_REPEAT"/>
    <property type="match status" value="3"/>
</dbReference>
<reference evidence="13" key="3">
    <citation type="journal article" date="2014" name="Nature">
        <title>Elephant shark genome provides unique insights into gnathostome evolution.</title>
        <authorList>
            <consortium name="International Elephant Shark Genome Sequencing Consortium"/>
            <person name="Venkatesh B."/>
            <person name="Lee A.P."/>
            <person name="Ravi V."/>
            <person name="Maurya A.K."/>
            <person name="Lian M.M."/>
            <person name="Swann J.B."/>
            <person name="Ohta Y."/>
            <person name="Flajnik M.F."/>
            <person name="Sutoh Y."/>
            <person name="Kasahara M."/>
            <person name="Hoon S."/>
            <person name="Gangu V."/>
            <person name="Roy S.W."/>
            <person name="Irimia M."/>
            <person name="Korzh V."/>
            <person name="Kondrychyn I."/>
            <person name="Lim Z.W."/>
            <person name="Tay B.H."/>
            <person name="Tohari S."/>
            <person name="Kong K.W."/>
            <person name="Ho S."/>
            <person name="Lorente-Galdos B."/>
            <person name="Quilez J."/>
            <person name="Marques-Bonet T."/>
            <person name="Raney B.J."/>
            <person name="Ingham P.W."/>
            <person name="Tay A."/>
            <person name="Hillier L.W."/>
            <person name="Minx P."/>
            <person name="Boehm T."/>
            <person name="Wilson R.K."/>
            <person name="Brenner S."/>
            <person name="Warren W.C."/>
        </authorList>
    </citation>
    <scope>NUCLEOTIDE SEQUENCE [LARGE SCALE GENOMIC DNA]</scope>
</reference>